<dbReference type="EMBL" id="CP117167">
    <property type="protein sequence ID" value="WCT13219.1"/>
    <property type="molecule type" value="Genomic_DNA"/>
</dbReference>
<sequence>MATALIKLTYKHVIDANAQTDFERNIFNATYQEFRMKSQAYNLDGELKTFTEMKARDSRANSMHYKMSVAGLHFLIPLNNKIPFLQDTLGNELNYEQPVFELIESDITQINAHRLSIKFITGTLMLHQVIGNNMILSLEDLLQDDRDFIDTFTLPMQPGLAITSYRELSKQSAPPVMNTSFKNN</sequence>
<keyword evidence="2" id="KW-1185">Reference proteome</keyword>
<gene>
    <name evidence="1" type="ORF">PQO05_04650</name>
</gene>
<protein>
    <submittedName>
        <fullName evidence="1">Uncharacterized protein</fullName>
    </submittedName>
</protein>
<proteinExistence type="predicted"/>
<name>A0ABY7TAG4_9SPHI</name>
<dbReference type="RefSeq" id="WP_273631498.1">
    <property type="nucleotide sequence ID" value="NZ_CP117167.1"/>
</dbReference>
<organism evidence="1 2">
    <name type="scientific">Mucilaginibacter jinjuensis</name>
    <dbReference type="NCBI Taxonomy" id="1176721"/>
    <lineage>
        <taxon>Bacteria</taxon>
        <taxon>Pseudomonadati</taxon>
        <taxon>Bacteroidota</taxon>
        <taxon>Sphingobacteriia</taxon>
        <taxon>Sphingobacteriales</taxon>
        <taxon>Sphingobacteriaceae</taxon>
        <taxon>Mucilaginibacter</taxon>
    </lineage>
</organism>
<reference evidence="1 2" key="1">
    <citation type="submission" date="2023-02" db="EMBL/GenBank/DDBJ databases">
        <title>Genome sequence of Mucilaginibacter jinjuensis strain KACC 16571.</title>
        <authorList>
            <person name="Kim S."/>
            <person name="Heo J."/>
            <person name="Kwon S.-W."/>
        </authorList>
    </citation>
    <scope>NUCLEOTIDE SEQUENCE [LARGE SCALE GENOMIC DNA]</scope>
    <source>
        <strain evidence="1 2">KACC 16571</strain>
    </source>
</reference>
<evidence type="ECO:0000313" key="1">
    <source>
        <dbReference type="EMBL" id="WCT13219.1"/>
    </source>
</evidence>
<accession>A0ABY7TAG4</accession>
<evidence type="ECO:0000313" key="2">
    <source>
        <dbReference type="Proteomes" id="UP001216139"/>
    </source>
</evidence>
<dbReference type="Proteomes" id="UP001216139">
    <property type="component" value="Chromosome"/>
</dbReference>